<evidence type="ECO:0000256" key="1">
    <source>
        <dbReference type="ARBA" id="ARBA00004651"/>
    </source>
</evidence>
<keyword evidence="3 8" id="KW-0813">Transport</keyword>
<dbReference type="RefSeq" id="WP_188388358.1">
    <property type="nucleotide sequence ID" value="NZ_BMFK01000001.1"/>
</dbReference>
<keyword evidence="11" id="KW-1185">Reference proteome</keyword>
<evidence type="ECO:0000256" key="7">
    <source>
        <dbReference type="ARBA" id="ARBA00023136"/>
    </source>
</evidence>
<feature type="transmembrane region" description="Helical" evidence="8">
    <location>
        <begin position="149"/>
        <end position="169"/>
    </location>
</feature>
<gene>
    <name evidence="10" type="primary">potB</name>
    <name evidence="10" type="ORF">GCM10007140_21560</name>
</gene>
<proteinExistence type="inferred from homology"/>
<organism evidence="10 11">
    <name type="scientific">Priestia taiwanensis</name>
    <dbReference type="NCBI Taxonomy" id="1347902"/>
    <lineage>
        <taxon>Bacteria</taxon>
        <taxon>Bacillati</taxon>
        <taxon>Bacillota</taxon>
        <taxon>Bacilli</taxon>
        <taxon>Bacillales</taxon>
        <taxon>Bacillaceae</taxon>
        <taxon>Priestia</taxon>
    </lineage>
</organism>
<dbReference type="InterPro" id="IPR035906">
    <property type="entry name" value="MetI-like_sf"/>
</dbReference>
<dbReference type="Pfam" id="PF00528">
    <property type="entry name" value="BPD_transp_1"/>
    <property type="match status" value="1"/>
</dbReference>
<feature type="transmembrane region" description="Helical" evidence="8">
    <location>
        <begin position="56"/>
        <end position="84"/>
    </location>
</feature>
<evidence type="ECO:0000313" key="10">
    <source>
        <dbReference type="EMBL" id="GGE71349.1"/>
    </source>
</evidence>
<comment type="caution">
    <text evidence="10">The sequence shown here is derived from an EMBL/GenBank/DDBJ whole genome shotgun (WGS) entry which is preliminary data.</text>
</comment>
<reference evidence="10" key="2">
    <citation type="submission" date="2020-09" db="EMBL/GenBank/DDBJ databases">
        <authorList>
            <person name="Sun Q."/>
            <person name="Zhou Y."/>
        </authorList>
    </citation>
    <scope>NUCLEOTIDE SEQUENCE</scope>
    <source>
        <strain evidence="10">CGMCC 1.12698</strain>
    </source>
</reference>
<evidence type="ECO:0000256" key="5">
    <source>
        <dbReference type="ARBA" id="ARBA00022692"/>
    </source>
</evidence>
<evidence type="ECO:0000256" key="8">
    <source>
        <dbReference type="RuleBase" id="RU363032"/>
    </source>
</evidence>
<protein>
    <submittedName>
        <fullName evidence="10">Spermidine/putrescine ABC transporter permease</fullName>
    </submittedName>
</protein>
<evidence type="ECO:0000313" key="11">
    <source>
        <dbReference type="Proteomes" id="UP000605259"/>
    </source>
</evidence>
<dbReference type="CDD" id="cd06261">
    <property type="entry name" value="TM_PBP2"/>
    <property type="match status" value="1"/>
</dbReference>
<keyword evidence="6 8" id="KW-1133">Transmembrane helix</keyword>
<dbReference type="Proteomes" id="UP000605259">
    <property type="component" value="Unassembled WGS sequence"/>
</dbReference>
<keyword evidence="4" id="KW-1003">Cell membrane</keyword>
<dbReference type="GO" id="GO:0055085">
    <property type="term" value="P:transmembrane transport"/>
    <property type="evidence" value="ECO:0007669"/>
    <property type="project" value="InterPro"/>
</dbReference>
<feature type="domain" description="ABC transmembrane type-1" evidence="9">
    <location>
        <begin position="61"/>
        <end position="267"/>
    </location>
</feature>
<keyword evidence="5 8" id="KW-0812">Transmembrane</keyword>
<evidence type="ECO:0000256" key="4">
    <source>
        <dbReference type="ARBA" id="ARBA00022475"/>
    </source>
</evidence>
<evidence type="ECO:0000259" key="9">
    <source>
        <dbReference type="PROSITE" id="PS50928"/>
    </source>
</evidence>
<evidence type="ECO:0000256" key="2">
    <source>
        <dbReference type="ARBA" id="ARBA00007069"/>
    </source>
</evidence>
<dbReference type="InterPro" id="IPR000515">
    <property type="entry name" value="MetI-like"/>
</dbReference>
<feature type="transmembrane region" description="Helical" evidence="8">
    <location>
        <begin position="12"/>
        <end position="32"/>
    </location>
</feature>
<comment type="subcellular location">
    <subcellularLocation>
        <location evidence="1 8">Cell membrane</location>
        <topology evidence="1 8">Multi-pass membrane protein</topology>
    </subcellularLocation>
</comment>
<dbReference type="PROSITE" id="PS50928">
    <property type="entry name" value="ABC_TM1"/>
    <property type="match status" value="1"/>
</dbReference>
<feature type="transmembrane region" description="Helical" evidence="8">
    <location>
        <begin position="190"/>
        <end position="220"/>
    </location>
</feature>
<dbReference type="PANTHER" id="PTHR42929:SF1">
    <property type="entry name" value="INNER MEMBRANE ABC TRANSPORTER PERMEASE PROTEIN YDCU-RELATED"/>
    <property type="match status" value="1"/>
</dbReference>
<evidence type="ECO:0000256" key="3">
    <source>
        <dbReference type="ARBA" id="ARBA00022448"/>
    </source>
</evidence>
<dbReference type="SUPFAM" id="SSF161098">
    <property type="entry name" value="MetI-like"/>
    <property type="match status" value="1"/>
</dbReference>
<accession>A0A917EPH2</accession>
<feature type="transmembrane region" description="Helical" evidence="8">
    <location>
        <begin position="248"/>
        <end position="268"/>
    </location>
</feature>
<feature type="transmembrane region" description="Helical" evidence="8">
    <location>
        <begin position="96"/>
        <end position="119"/>
    </location>
</feature>
<dbReference type="AlphaFoldDB" id="A0A917EPH2"/>
<reference evidence="10" key="1">
    <citation type="journal article" date="2014" name="Int. J. Syst. Evol. Microbiol.">
        <title>Complete genome sequence of Corynebacterium casei LMG S-19264T (=DSM 44701T), isolated from a smear-ripened cheese.</title>
        <authorList>
            <consortium name="US DOE Joint Genome Institute (JGI-PGF)"/>
            <person name="Walter F."/>
            <person name="Albersmeier A."/>
            <person name="Kalinowski J."/>
            <person name="Ruckert C."/>
        </authorList>
    </citation>
    <scope>NUCLEOTIDE SEQUENCE</scope>
    <source>
        <strain evidence="10">CGMCC 1.12698</strain>
    </source>
</reference>
<dbReference type="EMBL" id="BMFK01000001">
    <property type="protein sequence ID" value="GGE71349.1"/>
    <property type="molecule type" value="Genomic_DNA"/>
</dbReference>
<name>A0A917EPH2_9BACI</name>
<dbReference type="GO" id="GO:0005886">
    <property type="term" value="C:plasma membrane"/>
    <property type="evidence" value="ECO:0007669"/>
    <property type="project" value="UniProtKB-SubCell"/>
</dbReference>
<comment type="similarity">
    <text evidence="2">Belongs to the binding-protein-dependent transport system permease family. CysTW subfamily.</text>
</comment>
<keyword evidence="7 8" id="KW-0472">Membrane</keyword>
<dbReference type="Gene3D" id="1.10.3720.10">
    <property type="entry name" value="MetI-like"/>
    <property type="match status" value="1"/>
</dbReference>
<evidence type="ECO:0000256" key="6">
    <source>
        <dbReference type="ARBA" id="ARBA00022989"/>
    </source>
</evidence>
<sequence>MKKGKLLALPATAWLLIFFLVPLLFIVGYSFLERGMHGTVIMNFNFDNYANVFDPLYMGVLIDTVVIGVVTTVLTLLIAYPYAYTITMVNPKWQKLLLLLVTIPFWINFLIRSYAWIIILRTQGLVNTFLLDMGLIQEPLNLLYNTPSVVLGMVYTLLPFMVLPIYVSMEQLDHRKLEAAYDLGATPIKTFWHVTLPMTMSGVVTGCILVFVSSLGMFVVSDVMGGSKATLIGNVIQNQFLSAGNWPFGSALSVVLIIFTVVLIFMYYKVTMRKAVEGGGEKG</sequence>
<dbReference type="PANTHER" id="PTHR42929">
    <property type="entry name" value="INNER MEMBRANE ABC TRANSPORTER PERMEASE PROTEIN YDCU-RELATED-RELATED"/>
    <property type="match status" value="1"/>
</dbReference>